<keyword evidence="1" id="KW-0732">Signal</keyword>
<protein>
    <submittedName>
        <fullName evidence="2">DUF1344 domain-containing protein</fullName>
    </submittedName>
</protein>
<dbReference type="Proteomes" id="UP000503017">
    <property type="component" value="Chromosome"/>
</dbReference>
<evidence type="ECO:0000313" key="2">
    <source>
        <dbReference type="EMBL" id="QKD00964.1"/>
    </source>
</evidence>
<proteinExistence type="predicted"/>
<accession>A0A6M7WM08</accession>
<feature type="chain" id="PRO_5026955292" evidence="1">
    <location>
        <begin position="37"/>
        <end position="98"/>
    </location>
</feature>
<dbReference type="EMBL" id="CP033367">
    <property type="protein sequence ID" value="QKD00964.1"/>
    <property type="molecule type" value="Genomic_DNA"/>
</dbReference>
<name>A0A6M7WM08_RHILI</name>
<gene>
    <name evidence="2" type="ORF">EB235_05185</name>
</gene>
<evidence type="ECO:0000256" key="1">
    <source>
        <dbReference type="SAM" id="SignalP"/>
    </source>
</evidence>
<reference evidence="2 3" key="1">
    <citation type="submission" date="2018-10" db="EMBL/GenBank/DDBJ databases">
        <authorList>
            <person name="Perry B.J."/>
            <person name="Sullivan J.T."/>
            <person name="Murphy R.J.T."/>
            <person name="Ramsay J.P."/>
            <person name="Ronson C.W."/>
        </authorList>
    </citation>
    <scope>NUCLEOTIDE SEQUENCE [LARGE SCALE GENOMIC DNA]</scope>
    <source>
        <strain evidence="2 3">R88b</strain>
    </source>
</reference>
<dbReference type="AlphaFoldDB" id="A0A6M7WM08"/>
<feature type="signal peptide" evidence="1">
    <location>
        <begin position="1"/>
        <end position="36"/>
    </location>
</feature>
<organism evidence="2 3">
    <name type="scientific">Mesorhizobium loti R88b</name>
    <dbReference type="NCBI Taxonomy" id="935548"/>
    <lineage>
        <taxon>Bacteria</taxon>
        <taxon>Pseudomonadati</taxon>
        <taxon>Pseudomonadota</taxon>
        <taxon>Alphaproteobacteria</taxon>
        <taxon>Hyphomicrobiales</taxon>
        <taxon>Phyllobacteriaceae</taxon>
        <taxon>Mesorhizobium</taxon>
    </lineage>
</organism>
<sequence length="98" mass="10159">MSDNPAPRQNQEKIMQKLVIVTAAVLATALSTAAFARTVTSTIVSVDAKGDAITLADGKTLNLPEGIEVETLKAGEKVVVTYSTTSGKSLVSSIQPAK</sequence>
<dbReference type="Pfam" id="PF07076">
    <property type="entry name" value="DUF1344"/>
    <property type="match status" value="1"/>
</dbReference>
<dbReference type="InterPro" id="IPR009780">
    <property type="entry name" value="DUF1344"/>
</dbReference>
<evidence type="ECO:0000313" key="3">
    <source>
        <dbReference type="Proteomes" id="UP000503017"/>
    </source>
</evidence>